<gene>
    <name evidence="2" type="ORF">C8F04DRAFT_1191585</name>
</gene>
<dbReference type="AlphaFoldDB" id="A0AAD6SFW8"/>
<evidence type="ECO:0000313" key="2">
    <source>
        <dbReference type="EMBL" id="KAJ7025315.1"/>
    </source>
</evidence>
<dbReference type="EMBL" id="JARJCM010000155">
    <property type="protein sequence ID" value="KAJ7025315.1"/>
    <property type="molecule type" value="Genomic_DNA"/>
</dbReference>
<organism evidence="2 3">
    <name type="scientific">Mycena alexandri</name>
    <dbReference type="NCBI Taxonomy" id="1745969"/>
    <lineage>
        <taxon>Eukaryota</taxon>
        <taxon>Fungi</taxon>
        <taxon>Dikarya</taxon>
        <taxon>Basidiomycota</taxon>
        <taxon>Agaricomycotina</taxon>
        <taxon>Agaricomycetes</taxon>
        <taxon>Agaricomycetidae</taxon>
        <taxon>Agaricales</taxon>
        <taxon>Marasmiineae</taxon>
        <taxon>Mycenaceae</taxon>
        <taxon>Mycena</taxon>
    </lineage>
</organism>
<feature type="compositionally biased region" description="Acidic residues" evidence="1">
    <location>
        <begin position="50"/>
        <end position="67"/>
    </location>
</feature>
<accession>A0AAD6SFW8</accession>
<evidence type="ECO:0000256" key="1">
    <source>
        <dbReference type="SAM" id="MobiDB-lite"/>
    </source>
</evidence>
<reference evidence="2" key="1">
    <citation type="submission" date="2023-03" db="EMBL/GenBank/DDBJ databases">
        <title>Massive genome expansion in bonnet fungi (Mycena s.s.) driven by repeated elements and novel gene families across ecological guilds.</title>
        <authorList>
            <consortium name="Lawrence Berkeley National Laboratory"/>
            <person name="Harder C.B."/>
            <person name="Miyauchi S."/>
            <person name="Viragh M."/>
            <person name="Kuo A."/>
            <person name="Thoen E."/>
            <person name="Andreopoulos B."/>
            <person name="Lu D."/>
            <person name="Skrede I."/>
            <person name="Drula E."/>
            <person name="Henrissat B."/>
            <person name="Morin E."/>
            <person name="Kohler A."/>
            <person name="Barry K."/>
            <person name="LaButti K."/>
            <person name="Morin E."/>
            <person name="Salamov A."/>
            <person name="Lipzen A."/>
            <person name="Mereny Z."/>
            <person name="Hegedus B."/>
            <person name="Baldrian P."/>
            <person name="Stursova M."/>
            <person name="Weitz H."/>
            <person name="Taylor A."/>
            <person name="Grigoriev I.V."/>
            <person name="Nagy L.G."/>
            <person name="Martin F."/>
            <person name="Kauserud H."/>
        </authorList>
    </citation>
    <scope>NUCLEOTIDE SEQUENCE</scope>
    <source>
        <strain evidence="2">CBHHK200</strain>
    </source>
</reference>
<evidence type="ECO:0000313" key="3">
    <source>
        <dbReference type="Proteomes" id="UP001218188"/>
    </source>
</evidence>
<sequence>MGLIERTHHTLMSRALASLSSAKLPRDMWEVLGRPAGVPPPPGSDKSTSESEEEDEADPAAEIEEEHVPEPAQNVGRPARTRRTRGDDGAFPTTRKDAAVADAHAAEARAKERRTGAKTRRVTVETVEDDEGPAVAVEEEPAPRTDPDEYEYWAFEGVWCGINQEVATRPAEGQRVQTTPTLEAPRTRCVALRFQRTGEDAKGAETALAVTEALGLVIIPRLFKNVDTGEVHSGPNVGRRLVAVTRPMALDAPHCVAEDDIQGRVVGKEKAPVNLSAAGLNSWDGFDRETYWCHCADIGKAE</sequence>
<feature type="compositionally biased region" description="Acidic residues" evidence="1">
    <location>
        <begin position="126"/>
        <end position="140"/>
    </location>
</feature>
<dbReference type="Proteomes" id="UP001218188">
    <property type="component" value="Unassembled WGS sequence"/>
</dbReference>
<name>A0AAD6SFW8_9AGAR</name>
<feature type="compositionally biased region" description="Basic and acidic residues" evidence="1">
    <location>
        <begin position="84"/>
        <end position="115"/>
    </location>
</feature>
<keyword evidence="3" id="KW-1185">Reference proteome</keyword>
<feature type="region of interest" description="Disordered" evidence="1">
    <location>
        <begin position="32"/>
        <end position="147"/>
    </location>
</feature>
<protein>
    <submittedName>
        <fullName evidence="2">Uncharacterized protein</fullName>
    </submittedName>
</protein>
<proteinExistence type="predicted"/>
<comment type="caution">
    <text evidence="2">The sequence shown here is derived from an EMBL/GenBank/DDBJ whole genome shotgun (WGS) entry which is preliminary data.</text>
</comment>